<evidence type="ECO:0000313" key="1">
    <source>
        <dbReference type="EMBL" id="AZU60878.1"/>
    </source>
</evidence>
<accession>A0A3Q9QSY8</accession>
<evidence type="ECO:0000313" key="2">
    <source>
        <dbReference type="Proteomes" id="UP000282892"/>
    </source>
</evidence>
<keyword evidence="2" id="KW-1185">Reference proteome</keyword>
<sequence>MRAIGNKTHEESGRNVFNEGYWKQISRRKRRNVFNEGYSEQISRENDIKSLSFIILLKHYCTKIQKITLT</sequence>
<organism evidence="1 2">
    <name type="scientific">Neobacillus mesonae</name>
    <dbReference type="NCBI Taxonomy" id="1193713"/>
    <lineage>
        <taxon>Bacteria</taxon>
        <taxon>Bacillati</taxon>
        <taxon>Bacillota</taxon>
        <taxon>Bacilli</taxon>
        <taxon>Bacillales</taxon>
        <taxon>Bacillaceae</taxon>
        <taxon>Neobacillus</taxon>
    </lineage>
</organism>
<dbReference type="Proteomes" id="UP000282892">
    <property type="component" value="Chromosome"/>
</dbReference>
<protein>
    <submittedName>
        <fullName evidence="1">Uncharacterized protein</fullName>
    </submittedName>
</protein>
<name>A0A3Q9QSY8_9BACI</name>
<dbReference type="AlphaFoldDB" id="A0A3Q9QSY8"/>
<reference evidence="1 2" key="1">
    <citation type="submission" date="2017-07" db="EMBL/GenBank/DDBJ databases">
        <title>The complete genome sequence of Bacillus mesonae strain H20-5, an efficient strain improving plant abiotic stress resistance.</title>
        <authorList>
            <person name="Kim S.Y."/>
            <person name="Song H."/>
            <person name="Sang M.K."/>
            <person name="Weon H.-Y."/>
            <person name="Song J."/>
        </authorList>
    </citation>
    <scope>NUCLEOTIDE SEQUENCE [LARGE SCALE GENOMIC DNA]</scope>
    <source>
        <strain evidence="1 2">H20-5</strain>
    </source>
</reference>
<proteinExistence type="predicted"/>
<gene>
    <name evidence="1" type="ORF">CHR53_06120</name>
</gene>
<dbReference type="EMBL" id="CP022572">
    <property type="protein sequence ID" value="AZU60878.1"/>
    <property type="molecule type" value="Genomic_DNA"/>
</dbReference>
<dbReference type="KEGG" id="nmk:CHR53_06120"/>